<reference evidence="7" key="1">
    <citation type="journal article" date="2014" name="Environ. Microbiol.">
        <title>Comparative genomics of the marine bacterial genus Glaciecola reveals the high degree of genomic diversity and genomic characteristic for cold adaptation.</title>
        <authorList>
            <person name="Qin Q.L."/>
            <person name="Xie B.B."/>
            <person name="Yu Y."/>
            <person name="Shu Y.L."/>
            <person name="Rong J.C."/>
            <person name="Zhang Y.J."/>
            <person name="Zhao D.L."/>
            <person name="Chen X.L."/>
            <person name="Zhang X.Y."/>
            <person name="Chen B."/>
            <person name="Zhou B.C."/>
            <person name="Zhang Y.Z."/>
        </authorList>
    </citation>
    <scope>NUCLEOTIDE SEQUENCE [LARGE SCALE GENOMIC DNA]</scope>
    <source>
        <strain evidence="7">LMG 21857</strain>
    </source>
</reference>
<name>K6YFQ3_9ALTE</name>
<dbReference type="SUPFAM" id="SSF53850">
    <property type="entry name" value="Periplasmic binding protein-like II"/>
    <property type="match status" value="1"/>
</dbReference>
<dbReference type="Gene3D" id="3.40.190.290">
    <property type="match status" value="1"/>
</dbReference>
<dbReference type="EMBL" id="BAER01000017">
    <property type="protein sequence ID" value="GAC31569.1"/>
    <property type="molecule type" value="Genomic_DNA"/>
</dbReference>
<dbReference type="PANTHER" id="PTHR30427">
    <property type="entry name" value="TRANSCRIPTIONAL ACTIVATOR PROTEIN LYSR"/>
    <property type="match status" value="1"/>
</dbReference>
<evidence type="ECO:0000256" key="4">
    <source>
        <dbReference type="ARBA" id="ARBA00023163"/>
    </source>
</evidence>
<dbReference type="GO" id="GO:0010628">
    <property type="term" value="P:positive regulation of gene expression"/>
    <property type="evidence" value="ECO:0007669"/>
    <property type="project" value="TreeGrafter"/>
</dbReference>
<evidence type="ECO:0000259" key="5">
    <source>
        <dbReference type="PROSITE" id="PS50931"/>
    </source>
</evidence>
<comment type="caution">
    <text evidence="6">The sequence shown here is derived from an EMBL/GenBank/DDBJ whole genome shotgun (WGS) entry which is preliminary data.</text>
</comment>
<keyword evidence="3" id="KW-0238">DNA-binding</keyword>
<dbReference type="SUPFAM" id="SSF46785">
    <property type="entry name" value="Winged helix' DNA-binding domain"/>
    <property type="match status" value="1"/>
</dbReference>
<dbReference type="Proteomes" id="UP000006322">
    <property type="component" value="Unassembled WGS sequence"/>
</dbReference>
<gene>
    <name evidence="6" type="ORF">GPLA_0653</name>
</gene>
<evidence type="ECO:0000313" key="6">
    <source>
        <dbReference type="EMBL" id="GAC31569.1"/>
    </source>
</evidence>
<dbReference type="GO" id="GO:0043565">
    <property type="term" value="F:sequence-specific DNA binding"/>
    <property type="evidence" value="ECO:0007669"/>
    <property type="project" value="TreeGrafter"/>
</dbReference>
<dbReference type="InterPro" id="IPR005119">
    <property type="entry name" value="LysR_subst-bd"/>
</dbReference>
<keyword evidence="4" id="KW-0804">Transcription</keyword>
<dbReference type="RefSeq" id="WP_007103373.1">
    <property type="nucleotide sequence ID" value="NZ_BAER01000017.1"/>
</dbReference>
<dbReference type="GO" id="GO:0009089">
    <property type="term" value="P:lysine biosynthetic process via diaminopimelate"/>
    <property type="evidence" value="ECO:0007669"/>
    <property type="project" value="TreeGrafter"/>
</dbReference>
<accession>K6YFQ3</accession>
<dbReference type="OrthoDB" id="6624490at2"/>
<organism evidence="6 7">
    <name type="scientific">Paraglaciecola polaris LMG 21857</name>
    <dbReference type="NCBI Taxonomy" id="1129793"/>
    <lineage>
        <taxon>Bacteria</taxon>
        <taxon>Pseudomonadati</taxon>
        <taxon>Pseudomonadota</taxon>
        <taxon>Gammaproteobacteria</taxon>
        <taxon>Alteromonadales</taxon>
        <taxon>Alteromonadaceae</taxon>
        <taxon>Paraglaciecola</taxon>
    </lineage>
</organism>
<dbReference type="PRINTS" id="PR00039">
    <property type="entry name" value="HTHLYSR"/>
</dbReference>
<dbReference type="STRING" id="1129793.GPLA_0653"/>
<comment type="similarity">
    <text evidence="1">Belongs to the LysR transcriptional regulatory family.</text>
</comment>
<evidence type="ECO:0000256" key="3">
    <source>
        <dbReference type="ARBA" id="ARBA00023125"/>
    </source>
</evidence>
<dbReference type="Pfam" id="PF00126">
    <property type="entry name" value="HTH_1"/>
    <property type="match status" value="1"/>
</dbReference>
<dbReference type="InterPro" id="IPR036390">
    <property type="entry name" value="WH_DNA-bd_sf"/>
</dbReference>
<dbReference type="InterPro" id="IPR036388">
    <property type="entry name" value="WH-like_DNA-bd_sf"/>
</dbReference>
<keyword evidence="7" id="KW-1185">Reference proteome</keyword>
<dbReference type="CDD" id="cd05466">
    <property type="entry name" value="PBP2_LTTR_substrate"/>
    <property type="match status" value="1"/>
</dbReference>
<evidence type="ECO:0000256" key="2">
    <source>
        <dbReference type="ARBA" id="ARBA00023015"/>
    </source>
</evidence>
<dbReference type="Gene3D" id="1.10.10.10">
    <property type="entry name" value="Winged helix-like DNA-binding domain superfamily/Winged helix DNA-binding domain"/>
    <property type="match status" value="1"/>
</dbReference>
<dbReference type="PANTHER" id="PTHR30427:SF1">
    <property type="entry name" value="TRANSCRIPTIONAL ACTIVATOR PROTEIN LYSR"/>
    <property type="match status" value="1"/>
</dbReference>
<dbReference type="PROSITE" id="PS50931">
    <property type="entry name" value="HTH_LYSR"/>
    <property type="match status" value="1"/>
</dbReference>
<proteinExistence type="inferred from homology"/>
<dbReference type="AlphaFoldDB" id="K6YFQ3"/>
<dbReference type="Pfam" id="PF03466">
    <property type="entry name" value="LysR_substrate"/>
    <property type="match status" value="1"/>
</dbReference>
<feature type="domain" description="HTH lysR-type" evidence="5">
    <location>
        <begin position="1"/>
        <end position="58"/>
    </location>
</feature>
<keyword evidence="2" id="KW-0805">Transcription regulation</keyword>
<protein>
    <submittedName>
        <fullName evidence="6">Regulatory protein LysR, substrate-binding</fullName>
    </submittedName>
</protein>
<evidence type="ECO:0000313" key="7">
    <source>
        <dbReference type="Proteomes" id="UP000006322"/>
    </source>
</evidence>
<sequence length="294" mass="32636">MRLRHIEIFHAIYTTGSITNAAKILHVSQPAVSKVLHHAELQLGFALFTRNKGRLVPTPEADMLFNEVDKIHQQMRSIDNTAHNIKHAHFGKINIGITPALGFDVLPKAIARYHQQHPNVSFNINTVHNDAVLQSLIEHKSDVAVLFQPSSKMGVNSIDCGQSELVVVYPKALFPHLPEQLNMQTFKDVPFIDISDSGPLGDMLYSRLQSENMQLRSPIQVQTYFIAARLVAQGLGICVVDRHTAKGNLTDDTAIASFAPPLGFSINAVHLQNRPLSKALQGFLPFLQAEISQY</sequence>
<dbReference type="InterPro" id="IPR000847">
    <property type="entry name" value="LysR_HTH_N"/>
</dbReference>
<dbReference type="GO" id="GO:0003700">
    <property type="term" value="F:DNA-binding transcription factor activity"/>
    <property type="evidence" value="ECO:0007669"/>
    <property type="project" value="InterPro"/>
</dbReference>
<evidence type="ECO:0000256" key="1">
    <source>
        <dbReference type="ARBA" id="ARBA00009437"/>
    </source>
</evidence>